<feature type="domain" description="Protein kinase" evidence="6">
    <location>
        <begin position="19"/>
        <end position="93"/>
    </location>
</feature>
<dbReference type="GO" id="GO:0004694">
    <property type="term" value="F:eukaryotic translation initiation factor 2alpha kinase activity"/>
    <property type="evidence" value="ECO:0007669"/>
    <property type="project" value="TreeGrafter"/>
</dbReference>
<feature type="non-terminal residue" evidence="7">
    <location>
        <position position="93"/>
    </location>
</feature>
<evidence type="ECO:0000256" key="4">
    <source>
        <dbReference type="ARBA" id="ARBA00022840"/>
    </source>
</evidence>
<dbReference type="SUPFAM" id="SSF56112">
    <property type="entry name" value="Protein kinase-like (PK-like)"/>
    <property type="match status" value="1"/>
</dbReference>
<dbReference type="PANTHER" id="PTHR11042:SF91">
    <property type="entry name" value="EUKARYOTIC TRANSLATION INITIATION FACTOR 2-ALPHA KINASE"/>
    <property type="match status" value="1"/>
</dbReference>
<sequence length="93" mass="10421">QIHPLLPGGSFKSEFQSKFVVANIIGQGTYGCVFEVVNTLDQWKYAVKRIPMGGSTEDQMETEKEVITLASFDYPGIVAYKHSWIETPPPGWQ</sequence>
<evidence type="ECO:0000256" key="1">
    <source>
        <dbReference type="ARBA" id="ARBA00022679"/>
    </source>
</evidence>
<keyword evidence="8" id="KW-1185">Reference proteome</keyword>
<organism evidence="7 8">
    <name type="scientific">Pristionchus mayeri</name>
    <dbReference type="NCBI Taxonomy" id="1317129"/>
    <lineage>
        <taxon>Eukaryota</taxon>
        <taxon>Metazoa</taxon>
        <taxon>Ecdysozoa</taxon>
        <taxon>Nematoda</taxon>
        <taxon>Chromadorea</taxon>
        <taxon>Rhabditida</taxon>
        <taxon>Rhabditina</taxon>
        <taxon>Diplogasteromorpha</taxon>
        <taxon>Diplogasteroidea</taxon>
        <taxon>Neodiplogasteridae</taxon>
        <taxon>Pristionchus</taxon>
    </lineage>
</organism>
<dbReference type="PROSITE" id="PS50011">
    <property type="entry name" value="PROTEIN_KINASE_DOM"/>
    <property type="match status" value="1"/>
</dbReference>
<proteinExistence type="predicted"/>
<dbReference type="GO" id="GO:0005634">
    <property type="term" value="C:nucleus"/>
    <property type="evidence" value="ECO:0007669"/>
    <property type="project" value="TreeGrafter"/>
</dbReference>
<keyword evidence="1" id="KW-0808">Transferase</keyword>
<keyword evidence="3" id="KW-0418">Kinase</keyword>
<evidence type="ECO:0000259" key="6">
    <source>
        <dbReference type="PROSITE" id="PS50011"/>
    </source>
</evidence>
<dbReference type="Pfam" id="PF00069">
    <property type="entry name" value="Pkinase"/>
    <property type="match status" value="1"/>
</dbReference>
<dbReference type="AlphaFoldDB" id="A0AAN4ZDQ0"/>
<evidence type="ECO:0000313" key="8">
    <source>
        <dbReference type="Proteomes" id="UP001328107"/>
    </source>
</evidence>
<comment type="caution">
    <text evidence="7">The sequence shown here is derived from an EMBL/GenBank/DDBJ whole genome shotgun (WGS) entry which is preliminary data.</text>
</comment>
<dbReference type="GO" id="GO:0005737">
    <property type="term" value="C:cytoplasm"/>
    <property type="evidence" value="ECO:0007669"/>
    <property type="project" value="TreeGrafter"/>
</dbReference>
<dbReference type="Proteomes" id="UP001328107">
    <property type="component" value="Unassembled WGS sequence"/>
</dbReference>
<name>A0AAN4ZDQ0_9BILA</name>
<dbReference type="InterPro" id="IPR050339">
    <property type="entry name" value="CC_SR_Kinase"/>
</dbReference>
<dbReference type="InterPro" id="IPR011009">
    <property type="entry name" value="Kinase-like_dom_sf"/>
</dbReference>
<protein>
    <recommendedName>
        <fullName evidence="6">Protein kinase domain-containing protein</fullName>
    </recommendedName>
</protein>
<keyword evidence="2 5" id="KW-0547">Nucleotide-binding</keyword>
<feature type="binding site" evidence="5">
    <location>
        <position position="48"/>
    </location>
    <ligand>
        <name>ATP</name>
        <dbReference type="ChEBI" id="CHEBI:30616"/>
    </ligand>
</feature>
<feature type="non-terminal residue" evidence="7">
    <location>
        <position position="1"/>
    </location>
</feature>
<keyword evidence="4 5" id="KW-0067">ATP-binding</keyword>
<accession>A0AAN4ZDQ0</accession>
<evidence type="ECO:0000256" key="5">
    <source>
        <dbReference type="PROSITE-ProRule" id="PRU10141"/>
    </source>
</evidence>
<evidence type="ECO:0000313" key="7">
    <source>
        <dbReference type="EMBL" id="GMR38079.1"/>
    </source>
</evidence>
<dbReference type="InterPro" id="IPR017441">
    <property type="entry name" value="Protein_kinase_ATP_BS"/>
</dbReference>
<dbReference type="InterPro" id="IPR000719">
    <property type="entry name" value="Prot_kinase_dom"/>
</dbReference>
<reference evidence="8" key="1">
    <citation type="submission" date="2022-10" db="EMBL/GenBank/DDBJ databases">
        <title>Genome assembly of Pristionchus species.</title>
        <authorList>
            <person name="Yoshida K."/>
            <person name="Sommer R.J."/>
        </authorList>
    </citation>
    <scope>NUCLEOTIDE SEQUENCE [LARGE SCALE GENOMIC DNA]</scope>
    <source>
        <strain evidence="8">RS5460</strain>
    </source>
</reference>
<evidence type="ECO:0000256" key="2">
    <source>
        <dbReference type="ARBA" id="ARBA00022741"/>
    </source>
</evidence>
<dbReference type="PROSITE" id="PS00107">
    <property type="entry name" value="PROTEIN_KINASE_ATP"/>
    <property type="match status" value="1"/>
</dbReference>
<gene>
    <name evidence="7" type="ORF">PMAYCL1PPCAC_08274</name>
</gene>
<dbReference type="Gene3D" id="3.30.200.20">
    <property type="entry name" value="Phosphorylase Kinase, domain 1"/>
    <property type="match status" value="1"/>
</dbReference>
<evidence type="ECO:0000256" key="3">
    <source>
        <dbReference type="ARBA" id="ARBA00022777"/>
    </source>
</evidence>
<dbReference type="EMBL" id="BTRK01000002">
    <property type="protein sequence ID" value="GMR38079.1"/>
    <property type="molecule type" value="Genomic_DNA"/>
</dbReference>
<dbReference type="PANTHER" id="PTHR11042">
    <property type="entry name" value="EUKARYOTIC TRANSLATION INITIATION FACTOR 2-ALPHA KINASE EIF2-ALPHA KINASE -RELATED"/>
    <property type="match status" value="1"/>
</dbReference>
<dbReference type="GO" id="GO:0005524">
    <property type="term" value="F:ATP binding"/>
    <property type="evidence" value="ECO:0007669"/>
    <property type="project" value="UniProtKB-UniRule"/>
</dbReference>